<name>A0ABV6ZVA7_9PROT</name>
<dbReference type="InterPro" id="IPR045584">
    <property type="entry name" value="Pilin-like"/>
</dbReference>
<reference evidence="5" key="1">
    <citation type="journal article" date="2019" name="Int. J. Syst. Evol. Microbiol.">
        <title>The Global Catalogue of Microorganisms (GCM) 10K type strain sequencing project: providing services to taxonomists for standard genome sequencing and annotation.</title>
        <authorList>
            <consortium name="The Broad Institute Genomics Platform"/>
            <consortium name="The Broad Institute Genome Sequencing Center for Infectious Disease"/>
            <person name="Wu L."/>
            <person name="Ma J."/>
        </authorList>
    </citation>
    <scope>NUCLEOTIDE SEQUENCE [LARGE SCALE GENOMIC DNA]</scope>
    <source>
        <strain evidence="5">KCTC 52487</strain>
    </source>
</reference>
<dbReference type="InterPro" id="IPR010055">
    <property type="entry name" value="T2SS_protein-GspJ"/>
</dbReference>
<dbReference type="EMBL" id="JBHRSV010000002">
    <property type="protein sequence ID" value="MFC2925343.1"/>
    <property type="molecule type" value="Genomic_DNA"/>
</dbReference>
<organism evidence="4 5">
    <name type="scientific">Hyphobacterium vulgare</name>
    <dbReference type="NCBI Taxonomy" id="1736751"/>
    <lineage>
        <taxon>Bacteria</taxon>
        <taxon>Pseudomonadati</taxon>
        <taxon>Pseudomonadota</taxon>
        <taxon>Alphaproteobacteria</taxon>
        <taxon>Maricaulales</taxon>
        <taxon>Maricaulaceae</taxon>
        <taxon>Hyphobacterium</taxon>
    </lineage>
</organism>
<accession>A0ABV6ZVA7</accession>
<keyword evidence="3" id="KW-1133">Transmembrane helix</keyword>
<dbReference type="RefSeq" id="WP_343165032.1">
    <property type="nucleotide sequence ID" value="NZ_JBHRSV010000002.1"/>
</dbReference>
<feature type="transmembrane region" description="Helical" evidence="3">
    <location>
        <begin position="12"/>
        <end position="34"/>
    </location>
</feature>
<protein>
    <recommendedName>
        <fullName evidence="2">Type II secretion system protein J</fullName>
    </recommendedName>
</protein>
<keyword evidence="3" id="KW-0472">Membrane</keyword>
<dbReference type="Pfam" id="PF11612">
    <property type="entry name" value="T2SSJ"/>
    <property type="match status" value="1"/>
</dbReference>
<comment type="similarity">
    <text evidence="1">Belongs to the GSP J family.</text>
</comment>
<sequence length="212" mass="22539">MTGRSGFSLAEVLVATFVFAVTATVSVGLLTSSLDAREANGARIGALAEVDTLRTLLRDDAGQVVLRPVRQADGRVSPVTFAGSIDGVPGAETERGETVILSLTRRGWANPGGVQARSSLQRVDYVLAGSRLDRRVTTYPDAAPATPVSSRAVIGEGDEIAIDFLYGTQWMPRAEARPGEADPVMPTAIRLRYTNPALGRLEHIVRLPEEAA</sequence>
<dbReference type="NCBIfam" id="TIGR02532">
    <property type="entry name" value="IV_pilin_GFxxxE"/>
    <property type="match status" value="1"/>
</dbReference>
<evidence type="ECO:0000256" key="1">
    <source>
        <dbReference type="ARBA" id="ARBA00011084"/>
    </source>
</evidence>
<keyword evidence="5" id="KW-1185">Reference proteome</keyword>
<evidence type="ECO:0000313" key="4">
    <source>
        <dbReference type="EMBL" id="MFC2925343.1"/>
    </source>
</evidence>
<dbReference type="Proteomes" id="UP001595379">
    <property type="component" value="Unassembled WGS sequence"/>
</dbReference>
<gene>
    <name evidence="4" type="primary">gspJ</name>
    <name evidence="4" type="ORF">ACFOOR_04415</name>
</gene>
<evidence type="ECO:0000256" key="3">
    <source>
        <dbReference type="SAM" id="Phobius"/>
    </source>
</evidence>
<dbReference type="NCBIfam" id="TIGR01711">
    <property type="entry name" value="gspJ"/>
    <property type="match status" value="1"/>
</dbReference>
<dbReference type="SUPFAM" id="SSF54523">
    <property type="entry name" value="Pili subunits"/>
    <property type="match status" value="1"/>
</dbReference>
<comment type="caution">
    <text evidence="4">The sequence shown here is derived from an EMBL/GenBank/DDBJ whole genome shotgun (WGS) entry which is preliminary data.</text>
</comment>
<dbReference type="Gene3D" id="3.10.610.10">
    <property type="entry name" value="GSPII I/J protein-like"/>
    <property type="match status" value="1"/>
</dbReference>
<evidence type="ECO:0000313" key="5">
    <source>
        <dbReference type="Proteomes" id="UP001595379"/>
    </source>
</evidence>
<dbReference type="InterPro" id="IPR012902">
    <property type="entry name" value="N_methyl_site"/>
</dbReference>
<keyword evidence="3" id="KW-0812">Transmembrane</keyword>
<evidence type="ECO:0000256" key="2">
    <source>
        <dbReference type="ARBA" id="ARBA00021539"/>
    </source>
</evidence>
<proteinExistence type="inferred from homology"/>